<name>A0A023B9Y9_GRENI</name>
<dbReference type="GO" id="GO:0032451">
    <property type="term" value="F:demethylase activity"/>
    <property type="evidence" value="ECO:0007669"/>
    <property type="project" value="TreeGrafter"/>
</dbReference>
<dbReference type="InterPro" id="IPR032857">
    <property type="entry name" value="ALKBH4"/>
</dbReference>
<dbReference type="GO" id="GO:0016491">
    <property type="term" value="F:oxidoreductase activity"/>
    <property type="evidence" value="ECO:0007669"/>
    <property type="project" value="TreeGrafter"/>
</dbReference>
<dbReference type="GeneID" id="22911688"/>
<dbReference type="Pfam" id="PF00071">
    <property type="entry name" value="Ras"/>
    <property type="match status" value="1"/>
</dbReference>
<comment type="caution">
    <text evidence="2">The sequence shown here is derived from an EMBL/GenBank/DDBJ whole genome shotgun (WGS) entry which is preliminary data.</text>
</comment>
<keyword evidence="3" id="KW-1185">Reference proteome</keyword>
<feature type="domain" description="Fe2OG dioxygenase" evidence="1">
    <location>
        <begin position="388"/>
        <end position="547"/>
    </location>
</feature>
<dbReference type="InterPro" id="IPR037151">
    <property type="entry name" value="AlkB-like_sf"/>
</dbReference>
<protein>
    <submittedName>
        <fullName evidence="2">2OG-Fe(II) oxygenase family protein</fullName>
    </submittedName>
</protein>
<dbReference type="eggNOG" id="KOG4176">
    <property type="taxonomic scope" value="Eukaryota"/>
</dbReference>
<evidence type="ECO:0000313" key="2">
    <source>
        <dbReference type="EMBL" id="EZG76548.1"/>
    </source>
</evidence>
<dbReference type="PANTHER" id="PTHR12463">
    <property type="entry name" value="OXYGENASE-RELATED"/>
    <property type="match status" value="1"/>
</dbReference>
<organism evidence="2 3">
    <name type="scientific">Gregarina niphandrodes</name>
    <name type="common">Septate eugregarine</name>
    <dbReference type="NCBI Taxonomy" id="110365"/>
    <lineage>
        <taxon>Eukaryota</taxon>
        <taxon>Sar</taxon>
        <taxon>Alveolata</taxon>
        <taxon>Apicomplexa</taxon>
        <taxon>Conoidasida</taxon>
        <taxon>Gregarinasina</taxon>
        <taxon>Eugregarinorida</taxon>
        <taxon>Gregarinidae</taxon>
        <taxon>Gregarina</taxon>
    </lineage>
</organism>
<dbReference type="Gene3D" id="2.60.120.590">
    <property type="entry name" value="Alpha-ketoglutarate-dependent dioxygenase AlkB-like"/>
    <property type="match status" value="1"/>
</dbReference>
<dbReference type="InterPro" id="IPR027450">
    <property type="entry name" value="AlkB-like"/>
</dbReference>
<dbReference type="GO" id="GO:0005525">
    <property type="term" value="F:GTP binding"/>
    <property type="evidence" value="ECO:0007669"/>
    <property type="project" value="InterPro"/>
</dbReference>
<evidence type="ECO:0000259" key="1">
    <source>
        <dbReference type="PROSITE" id="PS51471"/>
    </source>
</evidence>
<sequence>MYDCTNRTSFNNVESWVTEVDKQSGGSAIKILVATKSDALERTISTEEGQQKAKSLNMLFAETSAKAPSRVEEPFNILASEIIKQTQAELVLLIFLNFLFHNTHMNSPFLLLEVYSNKRPYFTPEEHIDDIKFVDDGKFLSDDITRKACVLGICLMRESGTSRKVPALRVSEYVDGQVELMPCESVSIAEALVKENVKKKYYHVLDDAVWRCDDAVWRCDDAVSRCDMCFQQPCRGCSVDLSEVVRVQREQVDLVRVRRVATTLRAFYDEVCFRVCFVKWVWFCVGKVDEYQAGCFNILQQVQWPVMRPVRCVSGVTYKPDFLNGSEAETILRFVDSQIWTMLLKRRVQHYGHQFLYDRLYIDKRKGVPIPSEFNFLISRLSHTLGWVPDQLTINEYLPGQGIGFHVDTHSAFHNAIAVVSLGSGLDMSFRRACGQEFARTKNHPVVKEKNNPVVPNDQNLSDSGFNDSGFNDSGFNDAGFNDSGFNDAGFVELNLRLESRSLMCFADEARYGWHHGIKNRRQDFDHMLGHPIPRERRVSLTFRQLNWTNDFQCHCKYPHLCDTQNPASLKTPDRVSA</sequence>
<dbReference type="OrthoDB" id="271595at2759"/>
<dbReference type="InterPro" id="IPR005123">
    <property type="entry name" value="Oxoglu/Fe-dep_dioxygenase_dom"/>
</dbReference>
<proteinExistence type="predicted"/>
<dbReference type="RefSeq" id="XP_011129566.1">
    <property type="nucleotide sequence ID" value="XM_011131264.1"/>
</dbReference>
<dbReference type="AlphaFoldDB" id="A0A023B9Y9"/>
<dbReference type="PROSITE" id="PS51421">
    <property type="entry name" value="RAS"/>
    <property type="match status" value="1"/>
</dbReference>
<dbReference type="GO" id="GO:0070988">
    <property type="term" value="P:demethylation"/>
    <property type="evidence" value="ECO:0007669"/>
    <property type="project" value="InterPro"/>
</dbReference>
<dbReference type="GO" id="GO:0003924">
    <property type="term" value="F:GTPase activity"/>
    <property type="evidence" value="ECO:0007669"/>
    <property type="project" value="InterPro"/>
</dbReference>
<dbReference type="InterPro" id="IPR001806">
    <property type="entry name" value="Small_GTPase"/>
</dbReference>
<dbReference type="VEuPathDB" id="CryptoDB:GNI_044700"/>
<dbReference type="PROSITE" id="PS51471">
    <property type="entry name" value="FE2OG_OXY"/>
    <property type="match status" value="1"/>
</dbReference>
<dbReference type="SUPFAM" id="SSF52540">
    <property type="entry name" value="P-loop containing nucleoside triphosphate hydrolases"/>
    <property type="match status" value="1"/>
</dbReference>
<reference evidence="2" key="1">
    <citation type="submission" date="2013-12" db="EMBL/GenBank/DDBJ databases">
        <authorList>
            <person name="Omoto C.K."/>
            <person name="Sibley D."/>
            <person name="Venepally P."/>
            <person name="Hadjithomas M."/>
            <person name="Karamycheva S."/>
            <person name="Brunk B."/>
            <person name="Roos D."/>
            <person name="Caler E."/>
            <person name="Lorenzi H."/>
        </authorList>
    </citation>
    <scope>NUCLEOTIDE SEQUENCE</scope>
</reference>
<dbReference type="EMBL" id="AFNH02000342">
    <property type="protein sequence ID" value="EZG76548.1"/>
    <property type="molecule type" value="Genomic_DNA"/>
</dbReference>
<dbReference type="eggNOG" id="KOG0084">
    <property type="taxonomic scope" value="Eukaryota"/>
</dbReference>
<dbReference type="Proteomes" id="UP000019763">
    <property type="component" value="Unassembled WGS sequence"/>
</dbReference>
<dbReference type="PROSITE" id="PS51419">
    <property type="entry name" value="RAB"/>
    <property type="match status" value="1"/>
</dbReference>
<dbReference type="SUPFAM" id="SSF51197">
    <property type="entry name" value="Clavaminate synthase-like"/>
    <property type="match status" value="1"/>
</dbReference>
<accession>A0A023B9Y9</accession>
<dbReference type="Gene3D" id="3.40.50.300">
    <property type="entry name" value="P-loop containing nucleotide triphosphate hydrolases"/>
    <property type="match status" value="1"/>
</dbReference>
<gene>
    <name evidence="2" type="ORF">GNI_044700</name>
</gene>
<dbReference type="PANTHER" id="PTHR12463:SF1">
    <property type="entry name" value="2-OXOGLUTARATE AND FE-DEPENDENT OXYGENASE FAMILY PROTEIN"/>
    <property type="match status" value="1"/>
</dbReference>
<evidence type="ECO:0000313" key="3">
    <source>
        <dbReference type="Proteomes" id="UP000019763"/>
    </source>
</evidence>
<dbReference type="SMART" id="SM00175">
    <property type="entry name" value="RAB"/>
    <property type="match status" value="1"/>
</dbReference>
<dbReference type="CDD" id="cd00154">
    <property type="entry name" value="Rab"/>
    <property type="match status" value="1"/>
</dbReference>
<dbReference type="Pfam" id="PF13532">
    <property type="entry name" value="2OG-FeII_Oxy_2"/>
    <property type="match status" value="1"/>
</dbReference>
<dbReference type="InterPro" id="IPR027417">
    <property type="entry name" value="P-loop_NTPase"/>
</dbReference>